<dbReference type="OrthoDB" id="1684047at2759"/>
<dbReference type="AlphaFoldDB" id="A0A9D4TJZ1"/>
<dbReference type="InterPro" id="IPR038538">
    <property type="entry name" value="MTERF_sf"/>
</dbReference>
<sequence length="288" mass="31278">MRLPMHGSSTRGGHGSLPRPLTAPLCSLLLLPLMALMMSWKWWCGMASQWQCLLAAGLASLAAACGVADVAAVARTVAALDGPRQQGVLVHGLAVAAYLQGLGIVPAQLGRLLRRCPELYSWLSEERAGVLFSQLMRLGLSAGQAAVCFETQPPAAGMPRFEAAIAVLAPLMAAGSQVAGRSGEQLLGDLLKKQPGGVQLLQYRSEVLQRNVDNLLQLGLSGEQLMISMRRNPALLTRPPERLAKLEAVLQQELGADRQLWAKMLRHHPRWQVAERPLSGSERRRLWR</sequence>
<reference evidence="2" key="1">
    <citation type="journal article" date="2019" name="Plant J.">
        <title>Chlorella vulgaris genome assembly and annotation reveals the molecular basis for metabolic acclimation to high light conditions.</title>
        <authorList>
            <person name="Cecchin M."/>
            <person name="Marcolungo L."/>
            <person name="Rossato M."/>
            <person name="Girolomoni L."/>
            <person name="Cosentino E."/>
            <person name="Cuine S."/>
            <person name="Li-Beisson Y."/>
            <person name="Delledonne M."/>
            <person name="Ballottari M."/>
        </authorList>
    </citation>
    <scope>NUCLEOTIDE SEQUENCE</scope>
    <source>
        <strain evidence="2">211/11P</strain>
    </source>
</reference>
<feature type="transmembrane region" description="Helical" evidence="1">
    <location>
        <begin position="86"/>
        <end position="105"/>
    </location>
</feature>
<feature type="transmembrane region" description="Helical" evidence="1">
    <location>
        <begin position="20"/>
        <end position="40"/>
    </location>
</feature>
<evidence type="ECO:0000313" key="2">
    <source>
        <dbReference type="EMBL" id="KAI3427407.1"/>
    </source>
</evidence>
<dbReference type="EMBL" id="SIDB01000010">
    <property type="protein sequence ID" value="KAI3427407.1"/>
    <property type="molecule type" value="Genomic_DNA"/>
</dbReference>
<proteinExistence type="predicted"/>
<dbReference type="Proteomes" id="UP001055712">
    <property type="component" value="Unassembled WGS sequence"/>
</dbReference>
<evidence type="ECO:0000313" key="3">
    <source>
        <dbReference type="Proteomes" id="UP001055712"/>
    </source>
</evidence>
<comment type="caution">
    <text evidence="2">The sequence shown here is derived from an EMBL/GenBank/DDBJ whole genome shotgun (WGS) entry which is preliminary data.</text>
</comment>
<keyword evidence="1" id="KW-0812">Transmembrane</keyword>
<accession>A0A9D4TJZ1</accession>
<organism evidence="2 3">
    <name type="scientific">Chlorella vulgaris</name>
    <name type="common">Green alga</name>
    <dbReference type="NCBI Taxonomy" id="3077"/>
    <lineage>
        <taxon>Eukaryota</taxon>
        <taxon>Viridiplantae</taxon>
        <taxon>Chlorophyta</taxon>
        <taxon>core chlorophytes</taxon>
        <taxon>Trebouxiophyceae</taxon>
        <taxon>Chlorellales</taxon>
        <taxon>Chlorellaceae</taxon>
        <taxon>Chlorella clade</taxon>
        <taxon>Chlorella</taxon>
    </lineage>
</organism>
<name>A0A9D4TJZ1_CHLVU</name>
<keyword evidence="1" id="KW-1133">Transmembrane helix</keyword>
<feature type="transmembrane region" description="Helical" evidence="1">
    <location>
        <begin position="52"/>
        <end position="74"/>
    </location>
</feature>
<keyword evidence="3" id="KW-1185">Reference proteome</keyword>
<dbReference type="Gene3D" id="1.25.70.10">
    <property type="entry name" value="Transcription termination factor 3, mitochondrial"/>
    <property type="match status" value="1"/>
</dbReference>
<protein>
    <submittedName>
        <fullName evidence="2">Uncharacterized protein</fullName>
    </submittedName>
</protein>
<keyword evidence="1" id="KW-0472">Membrane</keyword>
<reference evidence="2" key="2">
    <citation type="submission" date="2020-11" db="EMBL/GenBank/DDBJ databases">
        <authorList>
            <person name="Cecchin M."/>
            <person name="Marcolungo L."/>
            <person name="Rossato M."/>
            <person name="Girolomoni L."/>
            <person name="Cosentino E."/>
            <person name="Cuine S."/>
            <person name="Li-Beisson Y."/>
            <person name="Delledonne M."/>
            <person name="Ballottari M."/>
        </authorList>
    </citation>
    <scope>NUCLEOTIDE SEQUENCE</scope>
    <source>
        <strain evidence="2">211/11P</strain>
        <tissue evidence="2">Whole cell</tissue>
    </source>
</reference>
<evidence type="ECO:0000256" key="1">
    <source>
        <dbReference type="SAM" id="Phobius"/>
    </source>
</evidence>
<gene>
    <name evidence="2" type="ORF">D9Q98_010322</name>
</gene>